<evidence type="ECO:0000256" key="1">
    <source>
        <dbReference type="SAM" id="MobiDB-lite"/>
    </source>
</evidence>
<name>A0AAD9A0Y5_9PEZI</name>
<feature type="non-terminal residue" evidence="2">
    <location>
        <position position="192"/>
    </location>
</feature>
<feature type="compositionally biased region" description="Polar residues" evidence="1">
    <location>
        <begin position="8"/>
        <end position="27"/>
    </location>
</feature>
<sequence>RTYCCKSRSNCGSSNGLAWQEGTASHRNGSETESRREPRTAPSHCNVKGNGHLTIRANPYAISRVPMRSRIQWNSLAVGHRRAMMKRRDPELKEFDPGPGVGIAGPSKHAPPRSTVHECSASAAAPARPPLAHPSAYPSSYRQCANALRAETRRDPTWIPAELCFSRMRRQRWRGKRKRGRGHFRFMIHDGR</sequence>
<evidence type="ECO:0000313" key="3">
    <source>
        <dbReference type="Proteomes" id="UP001243330"/>
    </source>
</evidence>
<proteinExistence type="predicted"/>
<feature type="compositionally biased region" description="Basic and acidic residues" evidence="1">
    <location>
        <begin position="28"/>
        <end position="39"/>
    </location>
</feature>
<dbReference type="Proteomes" id="UP001243330">
    <property type="component" value="Unassembled WGS sequence"/>
</dbReference>
<evidence type="ECO:0000313" key="2">
    <source>
        <dbReference type="EMBL" id="KAK1839098.1"/>
    </source>
</evidence>
<feature type="region of interest" description="Disordered" evidence="1">
    <location>
        <begin position="8"/>
        <end position="45"/>
    </location>
</feature>
<accession>A0AAD9A0Y5</accession>
<organism evidence="2 3">
    <name type="scientific">Colletotrichum chrysophilum</name>
    <dbReference type="NCBI Taxonomy" id="1836956"/>
    <lineage>
        <taxon>Eukaryota</taxon>
        <taxon>Fungi</taxon>
        <taxon>Dikarya</taxon>
        <taxon>Ascomycota</taxon>
        <taxon>Pezizomycotina</taxon>
        <taxon>Sordariomycetes</taxon>
        <taxon>Hypocreomycetidae</taxon>
        <taxon>Glomerellales</taxon>
        <taxon>Glomerellaceae</taxon>
        <taxon>Colletotrichum</taxon>
        <taxon>Colletotrichum gloeosporioides species complex</taxon>
    </lineage>
</organism>
<comment type="caution">
    <text evidence="2">The sequence shown here is derived from an EMBL/GenBank/DDBJ whole genome shotgun (WGS) entry which is preliminary data.</text>
</comment>
<dbReference type="EMBL" id="JAQOWY010000720">
    <property type="protein sequence ID" value="KAK1839098.1"/>
    <property type="molecule type" value="Genomic_DNA"/>
</dbReference>
<reference evidence="2" key="1">
    <citation type="submission" date="2023-01" db="EMBL/GenBank/DDBJ databases">
        <title>Colletotrichum chrysophilum M932 genome sequence.</title>
        <authorList>
            <person name="Baroncelli R."/>
        </authorList>
    </citation>
    <scope>NUCLEOTIDE SEQUENCE</scope>
    <source>
        <strain evidence="2">M932</strain>
    </source>
</reference>
<feature type="region of interest" description="Disordered" evidence="1">
    <location>
        <begin position="94"/>
        <end position="115"/>
    </location>
</feature>
<keyword evidence="3" id="KW-1185">Reference proteome</keyword>
<protein>
    <submittedName>
        <fullName evidence="2">Uncharacterized protein</fullName>
    </submittedName>
</protein>
<gene>
    <name evidence="2" type="ORF">CCHR01_18281</name>
</gene>
<dbReference type="AlphaFoldDB" id="A0AAD9A0Y5"/>